<dbReference type="Pfam" id="PF01753">
    <property type="entry name" value="zf-MYND"/>
    <property type="match status" value="1"/>
</dbReference>
<dbReference type="GO" id="GO:0008270">
    <property type="term" value="F:zinc ion binding"/>
    <property type="evidence" value="ECO:0007669"/>
    <property type="project" value="UniProtKB-KW"/>
</dbReference>
<evidence type="ECO:0000256" key="3">
    <source>
        <dbReference type="ARBA" id="ARBA00022833"/>
    </source>
</evidence>
<evidence type="ECO:0000256" key="4">
    <source>
        <dbReference type="PROSITE-ProRule" id="PRU00134"/>
    </source>
</evidence>
<evidence type="ECO:0000259" key="5">
    <source>
        <dbReference type="PROSITE" id="PS50865"/>
    </source>
</evidence>
<protein>
    <recommendedName>
        <fullName evidence="5">MYND-type domain-containing protein</fullName>
    </recommendedName>
</protein>
<dbReference type="OrthoDB" id="3169036at2759"/>
<dbReference type="PROSITE" id="PS50865">
    <property type="entry name" value="ZF_MYND_2"/>
    <property type="match status" value="1"/>
</dbReference>
<keyword evidence="1" id="KW-0479">Metal-binding</keyword>
<evidence type="ECO:0000256" key="1">
    <source>
        <dbReference type="ARBA" id="ARBA00022723"/>
    </source>
</evidence>
<keyword evidence="7" id="KW-1185">Reference proteome</keyword>
<feature type="domain" description="MYND-type" evidence="5">
    <location>
        <begin position="270"/>
        <end position="314"/>
    </location>
</feature>
<dbReference type="AlphaFoldDB" id="A0A7M5XBH4"/>
<dbReference type="RefSeq" id="XP_066928557.1">
    <property type="nucleotide sequence ID" value="XM_067072456.1"/>
</dbReference>
<dbReference type="SUPFAM" id="SSF144232">
    <property type="entry name" value="HIT/MYND zinc finger-like"/>
    <property type="match status" value="1"/>
</dbReference>
<evidence type="ECO:0000313" key="7">
    <source>
        <dbReference type="Proteomes" id="UP000594262"/>
    </source>
</evidence>
<proteinExistence type="predicted"/>
<dbReference type="Gene3D" id="6.10.140.2220">
    <property type="match status" value="1"/>
</dbReference>
<accession>A0A7M5XBH4</accession>
<dbReference type="Proteomes" id="UP000594262">
    <property type="component" value="Unplaced"/>
</dbReference>
<dbReference type="InterPro" id="IPR002893">
    <property type="entry name" value="Znf_MYND"/>
</dbReference>
<sequence>MAEEEEKRESLSKLIEGKSPNEAAELVLFLVEKHDFRVLDLCNDELPDAALNDTLCQHIAERALKDVVDMLKSKPITDRHLFSGALLVGIKDIRVVKKYLWKDKMLIQALVELLRFSKIATDAYLLLRDIAVHLLQTLLLGGPNSLFTIIYESDLIILLAEVLKFKLKVVSFFTYEEILLSLIIICQNHQGCVKKCHELKLQDVLLDFSKWSELDSNMKEKAEVASNCINHMVNLEELPDHKKLLLSKFTHHMNTTNKTCKVLETVICSNPVCGKRQPDEREKKFKKCGRCRINLYCSRNCQVTHWRSGHSKICSPPTD</sequence>
<evidence type="ECO:0000256" key="2">
    <source>
        <dbReference type="ARBA" id="ARBA00022771"/>
    </source>
</evidence>
<dbReference type="GeneID" id="136816028"/>
<keyword evidence="3" id="KW-0862">Zinc</keyword>
<evidence type="ECO:0000313" key="6">
    <source>
        <dbReference type="EnsemblMetazoa" id="CLYHEMP020603.2"/>
    </source>
</evidence>
<keyword evidence="2 4" id="KW-0863">Zinc-finger</keyword>
<organism evidence="6 7">
    <name type="scientific">Clytia hemisphaerica</name>
    <dbReference type="NCBI Taxonomy" id="252671"/>
    <lineage>
        <taxon>Eukaryota</taxon>
        <taxon>Metazoa</taxon>
        <taxon>Cnidaria</taxon>
        <taxon>Hydrozoa</taxon>
        <taxon>Hydroidolina</taxon>
        <taxon>Leptothecata</taxon>
        <taxon>Obeliida</taxon>
        <taxon>Clytiidae</taxon>
        <taxon>Clytia</taxon>
    </lineage>
</organism>
<name>A0A7M5XBH4_9CNID</name>
<reference evidence="6" key="1">
    <citation type="submission" date="2021-01" db="UniProtKB">
        <authorList>
            <consortium name="EnsemblMetazoa"/>
        </authorList>
    </citation>
    <scope>IDENTIFICATION</scope>
</reference>
<dbReference type="EnsemblMetazoa" id="CLYHEMT020603.2">
    <property type="protein sequence ID" value="CLYHEMP020603.2"/>
    <property type="gene ID" value="CLYHEMG020603"/>
</dbReference>